<keyword evidence="3" id="KW-1185">Reference proteome</keyword>
<dbReference type="AlphaFoldDB" id="A0A067PRP6"/>
<evidence type="ECO:0000313" key="2">
    <source>
        <dbReference type="EMBL" id="KDQ53972.1"/>
    </source>
</evidence>
<dbReference type="STRING" id="933084.A0A067PRP6"/>
<feature type="signal peptide" evidence="1">
    <location>
        <begin position="1"/>
        <end position="24"/>
    </location>
</feature>
<name>A0A067PRP6_9AGAM</name>
<organism evidence="2 3">
    <name type="scientific">Jaapia argillacea MUCL 33604</name>
    <dbReference type="NCBI Taxonomy" id="933084"/>
    <lineage>
        <taxon>Eukaryota</taxon>
        <taxon>Fungi</taxon>
        <taxon>Dikarya</taxon>
        <taxon>Basidiomycota</taxon>
        <taxon>Agaricomycotina</taxon>
        <taxon>Agaricomycetes</taxon>
        <taxon>Agaricomycetidae</taxon>
        <taxon>Jaapiales</taxon>
        <taxon>Jaapiaceae</taxon>
        <taxon>Jaapia</taxon>
    </lineage>
</organism>
<protein>
    <submittedName>
        <fullName evidence="2">Uncharacterized protein</fullName>
    </submittedName>
</protein>
<keyword evidence="1" id="KW-0732">Signal</keyword>
<reference evidence="3" key="1">
    <citation type="journal article" date="2014" name="Proc. Natl. Acad. Sci. U.S.A.">
        <title>Extensive sampling of basidiomycete genomes demonstrates inadequacy of the white-rot/brown-rot paradigm for wood decay fungi.</title>
        <authorList>
            <person name="Riley R."/>
            <person name="Salamov A.A."/>
            <person name="Brown D.W."/>
            <person name="Nagy L.G."/>
            <person name="Floudas D."/>
            <person name="Held B.W."/>
            <person name="Levasseur A."/>
            <person name="Lombard V."/>
            <person name="Morin E."/>
            <person name="Otillar R."/>
            <person name="Lindquist E.A."/>
            <person name="Sun H."/>
            <person name="LaButti K.M."/>
            <person name="Schmutz J."/>
            <person name="Jabbour D."/>
            <person name="Luo H."/>
            <person name="Baker S.E."/>
            <person name="Pisabarro A.G."/>
            <person name="Walton J.D."/>
            <person name="Blanchette R.A."/>
            <person name="Henrissat B."/>
            <person name="Martin F."/>
            <person name="Cullen D."/>
            <person name="Hibbett D.S."/>
            <person name="Grigoriev I.V."/>
        </authorList>
    </citation>
    <scope>NUCLEOTIDE SEQUENCE [LARGE SCALE GENOMIC DNA]</scope>
    <source>
        <strain evidence="3">MUCL 33604</strain>
    </source>
</reference>
<dbReference type="OrthoDB" id="3250770at2759"/>
<dbReference type="Proteomes" id="UP000027265">
    <property type="component" value="Unassembled WGS sequence"/>
</dbReference>
<sequence length="246" mass="26697">MISLVVFTILLLFLSPNRIPSVHASLYPTRPTSTTSYTAGHNASIAWTDSSSPPHLSEINGTMKIELYAGDNVFLSVLKDGLDPLEMGCEVYIPGKLGTGYSNYTMRFITTQPPQTIYTSYFTIANASTPNRTTAATSTIQTQTAMQPLVLTITIPPSNPSTFVDPATYIDAASPSQSIPDSLSQQSVTTFYPPAYTTYPGSNNQITSSAFSSNGKLGPRGWDFEKLKFRVVFILWPALIGITMAL</sequence>
<feature type="chain" id="PRO_5001647722" evidence="1">
    <location>
        <begin position="25"/>
        <end position="246"/>
    </location>
</feature>
<evidence type="ECO:0000313" key="3">
    <source>
        <dbReference type="Proteomes" id="UP000027265"/>
    </source>
</evidence>
<gene>
    <name evidence="2" type="ORF">JAAARDRAFT_197072</name>
</gene>
<dbReference type="EMBL" id="KL197731">
    <property type="protein sequence ID" value="KDQ53972.1"/>
    <property type="molecule type" value="Genomic_DNA"/>
</dbReference>
<dbReference type="InParanoid" id="A0A067PRP6"/>
<dbReference type="HOGENOM" id="CLU_080230_0_0_1"/>
<proteinExistence type="predicted"/>
<accession>A0A067PRP6</accession>
<evidence type="ECO:0000256" key="1">
    <source>
        <dbReference type="SAM" id="SignalP"/>
    </source>
</evidence>